<evidence type="ECO:0008006" key="4">
    <source>
        <dbReference type="Google" id="ProtNLM"/>
    </source>
</evidence>
<keyword evidence="1" id="KW-0732">Signal</keyword>
<protein>
    <recommendedName>
        <fullName evidence="4">Preprotein translocase subunit YajC</fullName>
    </recommendedName>
</protein>
<reference evidence="2 3" key="1">
    <citation type="submission" date="2019-01" db="EMBL/GenBank/DDBJ databases">
        <authorList>
            <person name="Chen W.-M."/>
        </authorList>
    </citation>
    <scope>NUCLEOTIDE SEQUENCE [LARGE SCALE GENOMIC DNA]</scope>
    <source>
        <strain evidence="2 3">TLA-22</strain>
    </source>
</reference>
<dbReference type="SUPFAM" id="SSF56935">
    <property type="entry name" value="Porins"/>
    <property type="match status" value="1"/>
</dbReference>
<organism evidence="2 3">
    <name type="scientific">Sphingobium algorifonticola</name>
    <dbReference type="NCBI Taxonomy" id="2008318"/>
    <lineage>
        <taxon>Bacteria</taxon>
        <taxon>Pseudomonadati</taxon>
        <taxon>Pseudomonadota</taxon>
        <taxon>Alphaproteobacteria</taxon>
        <taxon>Sphingomonadales</taxon>
        <taxon>Sphingomonadaceae</taxon>
        <taxon>Sphingobium</taxon>
    </lineage>
</organism>
<keyword evidence="3" id="KW-1185">Reference proteome</keyword>
<evidence type="ECO:0000313" key="2">
    <source>
        <dbReference type="EMBL" id="RVT41191.1"/>
    </source>
</evidence>
<comment type="caution">
    <text evidence="2">The sequence shown here is derived from an EMBL/GenBank/DDBJ whole genome shotgun (WGS) entry which is preliminary data.</text>
</comment>
<dbReference type="Proteomes" id="UP000282977">
    <property type="component" value="Unassembled WGS sequence"/>
</dbReference>
<dbReference type="AlphaFoldDB" id="A0A437J7M8"/>
<feature type="chain" id="PRO_5019129598" description="Preprotein translocase subunit YajC" evidence="1">
    <location>
        <begin position="27"/>
        <end position="540"/>
    </location>
</feature>
<feature type="signal peptide" evidence="1">
    <location>
        <begin position="1"/>
        <end position="26"/>
    </location>
</feature>
<evidence type="ECO:0000313" key="3">
    <source>
        <dbReference type="Proteomes" id="UP000282977"/>
    </source>
</evidence>
<dbReference type="OrthoDB" id="7416805at2"/>
<gene>
    <name evidence="2" type="ORF">ENE74_10560</name>
</gene>
<evidence type="ECO:0000256" key="1">
    <source>
        <dbReference type="SAM" id="SignalP"/>
    </source>
</evidence>
<accession>A0A437J7M8</accession>
<dbReference type="EMBL" id="RZUL01000003">
    <property type="protein sequence ID" value="RVT41191.1"/>
    <property type="molecule type" value="Genomic_DNA"/>
</dbReference>
<sequence length="540" mass="57361">MPRILTHGLLPAALLASVAMPGAAQARTDVVPYLELNQIVIADLQGGSDEVLTYTSVAAGVDATITTRRAEVGVSARYEHRFGGGEDVPDQSALSGLLRGRANLIRDTLSIEGGAIATRVRTDGVVGANTQLTGNIGSTSQIYSGYIGPTLTTRVGDVNLNAAYRLGYTRVEDDFGIGLPGTVGLGRFDESVGHMATFSAGMQPGDLPFGWSVGGGINREDTNVLDQRFDDRYLRGDVTVPLSGTLAIVGGLGYEDVEISQRPALLDATGAPVLSSRGNLIADTSAPRLLSYNTDGLIWDVGVLWRPSRRTSLEARVGRRYGYTNYTGTFAWQPDQDTSVNIAVYDSIESFGRLLGNNLAGLSTDFDVVRNPLSGDINPCVFSTTGSGQCFNDALSAISGSNFRRRGIAGQFATSKGRTDWGVGVGYSRRTFIAPDSSIFASVDGSRDENYYANLFANRRLDASSGINGLVYLNYYDSGIDGNGLAGFGDVWNIGANAGYFRNFGRRLTATASVGVDSTDQDGIDTIISALGQVGLRYQF</sequence>
<proteinExistence type="predicted"/>
<name>A0A437J7M8_9SPHN</name>